<dbReference type="EMBL" id="JAGTPG010000002">
    <property type="protein sequence ID" value="MBR8642452.1"/>
    <property type="molecule type" value="Genomic_DNA"/>
</dbReference>
<evidence type="ECO:0000259" key="2">
    <source>
        <dbReference type="SMART" id="SM00943"/>
    </source>
</evidence>
<dbReference type="CDD" id="cd04859">
    <property type="entry name" value="Prim_Pol"/>
    <property type="match status" value="1"/>
</dbReference>
<feature type="region of interest" description="Disordered" evidence="1">
    <location>
        <begin position="68"/>
        <end position="97"/>
    </location>
</feature>
<reference evidence="3 4" key="1">
    <citation type="submission" date="2021-04" db="EMBL/GenBank/DDBJ databases">
        <title>Characterization of the biosynthetic gene cluster of new lipopeptides with antitumor activity in the genome of the marine Streptomyces PHM034.</title>
        <authorList>
            <person name="Ceniceros A."/>
            <person name="Canedo L."/>
            <person name="Mendez C."/>
            <person name="Olano C."/>
            <person name="Schleissner C."/>
            <person name="Cuevas C."/>
            <person name="De La Calle F."/>
            <person name="Salas J.A."/>
        </authorList>
    </citation>
    <scope>NUCLEOTIDE SEQUENCE [LARGE SCALE GENOMIC DNA]</scope>
    <source>
        <strain evidence="3 4">PHM034</strain>
    </source>
</reference>
<name>A0A941J367_9ACTN</name>
<dbReference type="Pfam" id="PF09250">
    <property type="entry name" value="Prim-Pol"/>
    <property type="match status" value="1"/>
</dbReference>
<proteinExistence type="predicted"/>
<evidence type="ECO:0000313" key="3">
    <source>
        <dbReference type="EMBL" id="MBR8642452.1"/>
    </source>
</evidence>
<protein>
    <submittedName>
        <fullName evidence="3">Bifunctional DNA primase/polymerase</fullName>
    </submittedName>
</protein>
<keyword evidence="4" id="KW-1185">Reference proteome</keyword>
<evidence type="ECO:0000256" key="1">
    <source>
        <dbReference type="SAM" id="MobiDB-lite"/>
    </source>
</evidence>
<feature type="compositionally biased region" description="Basic and acidic residues" evidence="1">
    <location>
        <begin position="88"/>
        <end position="97"/>
    </location>
</feature>
<dbReference type="InterPro" id="IPR015330">
    <property type="entry name" value="DNA_primase/pol_bifunc_N"/>
</dbReference>
<gene>
    <name evidence="3" type="ORF">KEF29_31875</name>
</gene>
<sequence length="341" mass="35695">MDRCARGTDRGHPARLQRVHRPCLPGLPGSAGGGGVTGIPSASLECLPLLASALTAAERGWPVIPLHPGSKRPAGHAERACPGTGRCADGHRTPEERATTDPDLIHAAWGHRPYNVGIATGPAGLLVIDLDVCKPEEPEGAPDGATSLAALCERTGQVLPDTYRVRTARGGEHLYFTAPAGVRLRNSANRLGPHIDTRAWGGYVVAPGSTTPDGAYEVAHEAPAAELPVWLTALLTEPDKPAPTPVRVHDGTLAARVALERECAVIAAASEGGPNGRNNTLHRSACKVARFVAWGDIPRHVVEEAIQGAGEATGLPPTECRTTIRSALDWVITHATPREAA</sequence>
<dbReference type="SMART" id="SM00943">
    <property type="entry name" value="Prim-Pol"/>
    <property type="match status" value="1"/>
</dbReference>
<dbReference type="AlphaFoldDB" id="A0A941J367"/>
<feature type="domain" description="DNA primase/polymerase bifunctional N-terminal" evidence="2">
    <location>
        <begin position="53"/>
        <end position="231"/>
    </location>
</feature>
<organism evidence="3 4">
    <name type="scientific">Streptomyces tuirus</name>
    <dbReference type="NCBI Taxonomy" id="68278"/>
    <lineage>
        <taxon>Bacteria</taxon>
        <taxon>Bacillati</taxon>
        <taxon>Actinomycetota</taxon>
        <taxon>Actinomycetes</taxon>
        <taxon>Kitasatosporales</taxon>
        <taxon>Streptomycetaceae</taxon>
        <taxon>Streptomyces</taxon>
    </lineage>
</organism>
<dbReference type="SUPFAM" id="SSF56747">
    <property type="entry name" value="Prim-pol domain"/>
    <property type="match status" value="1"/>
</dbReference>
<dbReference type="Proteomes" id="UP000682308">
    <property type="component" value="Unassembled WGS sequence"/>
</dbReference>
<accession>A0A941J367</accession>
<evidence type="ECO:0000313" key="4">
    <source>
        <dbReference type="Proteomes" id="UP000682308"/>
    </source>
</evidence>
<comment type="caution">
    <text evidence="3">The sequence shown here is derived from an EMBL/GenBank/DDBJ whole genome shotgun (WGS) entry which is preliminary data.</text>
</comment>